<gene>
    <name evidence="2" type="ORF">K7G82_06565</name>
</gene>
<evidence type="ECO:0000313" key="3">
    <source>
        <dbReference type="Proteomes" id="UP000706039"/>
    </source>
</evidence>
<dbReference type="PROSITE" id="PS51257">
    <property type="entry name" value="PROKAR_LIPOPROTEIN"/>
    <property type="match status" value="1"/>
</dbReference>
<feature type="signal peptide" evidence="1">
    <location>
        <begin position="1"/>
        <end position="23"/>
    </location>
</feature>
<proteinExistence type="predicted"/>
<comment type="caution">
    <text evidence="2">The sequence shown here is derived from an EMBL/GenBank/DDBJ whole genome shotgun (WGS) entry which is preliminary data.</text>
</comment>
<feature type="chain" id="PRO_5045679255" description="Lipoprotein" evidence="1">
    <location>
        <begin position="24"/>
        <end position="130"/>
    </location>
</feature>
<dbReference type="RefSeq" id="WP_222989068.1">
    <property type="nucleotide sequence ID" value="NZ_JAINVV010000004.1"/>
</dbReference>
<dbReference type="EMBL" id="JAINVV010000004">
    <property type="protein sequence ID" value="MBY8821946.1"/>
    <property type="molecule type" value="Genomic_DNA"/>
</dbReference>
<evidence type="ECO:0000313" key="2">
    <source>
        <dbReference type="EMBL" id="MBY8821946.1"/>
    </source>
</evidence>
<keyword evidence="1" id="KW-0732">Signal</keyword>
<keyword evidence="3" id="KW-1185">Reference proteome</keyword>
<organism evidence="2 3">
    <name type="scientific">Sphingomonas colocasiae</name>
    <dbReference type="NCBI Taxonomy" id="1848973"/>
    <lineage>
        <taxon>Bacteria</taxon>
        <taxon>Pseudomonadati</taxon>
        <taxon>Pseudomonadota</taxon>
        <taxon>Alphaproteobacteria</taxon>
        <taxon>Sphingomonadales</taxon>
        <taxon>Sphingomonadaceae</taxon>
        <taxon>Sphingomonas</taxon>
    </lineage>
</organism>
<reference evidence="2 3" key="1">
    <citation type="submission" date="2021-08" db="EMBL/GenBank/DDBJ databases">
        <authorList>
            <person name="Tuo L."/>
        </authorList>
    </citation>
    <scope>NUCLEOTIDE SEQUENCE [LARGE SCALE GENOMIC DNA]</scope>
    <source>
        <strain evidence="2 3">JCM 31229</strain>
    </source>
</reference>
<evidence type="ECO:0000256" key="1">
    <source>
        <dbReference type="SAM" id="SignalP"/>
    </source>
</evidence>
<sequence length="130" mass="14385">MKRHSPTRLSVPAALLLAISVLAGCSADIMRGYVGRPPEAVMARYGPPVDVRDLPGGRRAYQWLEESTVTAFGATTTTVEEKGRRRPRQEITTEFAPSTTETQRCFYTFYARRAAEGWLIDGFEKPASGC</sequence>
<dbReference type="Proteomes" id="UP000706039">
    <property type="component" value="Unassembled WGS sequence"/>
</dbReference>
<protein>
    <recommendedName>
        <fullName evidence="4">Lipoprotein</fullName>
    </recommendedName>
</protein>
<accession>A0ABS7PKY2</accession>
<name>A0ABS7PKY2_9SPHN</name>
<evidence type="ECO:0008006" key="4">
    <source>
        <dbReference type="Google" id="ProtNLM"/>
    </source>
</evidence>